<protein>
    <submittedName>
        <fullName evidence="5">TetR/AcrR family transcriptional regulator</fullName>
    </submittedName>
</protein>
<evidence type="ECO:0000313" key="6">
    <source>
        <dbReference type="Proteomes" id="UP001321492"/>
    </source>
</evidence>
<dbReference type="InterPro" id="IPR050109">
    <property type="entry name" value="HTH-type_TetR-like_transc_reg"/>
</dbReference>
<reference evidence="5 6" key="1">
    <citation type="submission" date="2023-05" db="EMBL/GenBank/DDBJ databases">
        <title>Chelatococcus sp. nov., a moderately thermophilic bacterium isolated from hot spring microbial mat.</title>
        <authorList>
            <person name="Hu C.-J."/>
            <person name="Li W.-J."/>
        </authorList>
    </citation>
    <scope>NUCLEOTIDE SEQUENCE [LARGE SCALE GENOMIC DNA]</scope>
    <source>
        <strain evidence="5 6">SYSU G07232</strain>
    </source>
</reference>
<feature type="domain" description="HTH tetR-type" evidence="4">
    <location>
        <begin position="20"/>
        <end position="79"/>
    </location>
</feature>
<dbReference type="Gene3D" id="1.10.357.10">
    <property type="entry name" value="Tetracycline Repressor, domain 2"/>
    <property type="match status" value="1"/>
</dbReference>
<dbReference type="Gene3D" id="1.10.10.60">
    <property type="entry name" value="Homeodomain-like"/>
    <property type="match status" value="1"/>
</dbReference>
<keyword evidence="1 2" id="KW-0238">DNA-binding</keyword>
<dbReference type="InterPro" id="IPR009057">
    <property type="entry name" value="Homeodomain-like_sf"/>
</dbReference>
<evidence type="ECO:0000259" key="4">
    <source>
        <dbReference type="PROSITE" id="PS50977"/>
    </source>
</evidence>
<sequence>MIHPSEQAEPSGTDLSPRTRAKREAILDAAEKVFVAEGYAASIDRIAAAAGVAKQTVYSHFGSKEGLFRAMAEHSKRDFATGLQNGSDLRTALVAFGTAVLKRVLDPDTLGMQRLLIAQAATFPDIARIFAEVGPARSAARLADLLSKAMDDGLLMRADATLAAEDFLGLLQGQRRLKLLFGYGEPPGEAAMLQAAERAADVFLRAYAPG</sequence>
<evidence type="ECO:0000256" key="2">
    <source>
        <dbReference type="PROSITE-ProRule" id="PRU00335"/>
    </source>
</evidence>
<dbReference type="Pfam" id="PF14246">
    <property type="entry name" value="TetR_C_7"/>
    <property type="match status" value="1"/>
</dbReference>
<accession>A0ABT7AFL5</accession>
<evidence type="ECO:0000256" key="3">
    <source>
        <dbReference type="SAM" id="MobiDB-lite"/>
    </source>
</evidence>
<dbReference type="PROSITE" id="PS50977">
    <property type="entry name" value="HTH_TETR_2"/>
    <property type="match status" value="1"/>
</dbReference>
<feature type="DNA-binding region" description="H-T-H motif" evidence="2">
    <location>
        <begin position="42"/>
        <end position="61"/>
    </location>
</feature>
<dbReference type="InterPro" id="IPR039536">
    <property type="entry name" value="TetR_C_Proteobacteria"/>
</dbReference>
<proteinExistence type="predicted"/>
<dbReference type="EMBL" id="JASJEV010000004">
    <property type="protein sequence ID" value="MDJ1158166.1"/>
    <property type="molecule type" value="Genomic_DNA"/>
</dbReference>
<name>A0ABT7AFL5_9HYPH</name>
<dbReference type="PANTHER" id="PTHR30055:SF146">
    <property type="entry name" value="HTH-TYPE TRANSCRIPTIONAL DUAL REGULATOR CECR"/>
    <property type="match status" value="1"/>
</dbReference>
<gene>
    <name evidence="5" type="ORF">QNA08_07965</name>
</gene>
<keyword evidence="6" id="KW-1185">Reference proteome</keyword>
<evidence type="ECO:0000256" key="1">
    <source>
        <dbReference type="ARBA" id="ARBA00023125"/>
    </source>
</evidence>
<dbReference type="SUPFAM" id="SSF48498">
    <property type="entry name" value="Tetracyclin repressor-like, C-terminal domain"/>
    <property type="match status" value="1"/>
</dbReference>
<dbReference type="InterPro" id="IPR036271">
    <property type="entry name" value="Tet_transcr_reg_TetR-rel_C_sf"/>
</dbReference>
<feature type="region of interest" description="Disordered" evidence="3">
    <location>
        <begin position="1"/>
        <end position="20"/>
    </location>
</feature>
<organism evidence="5 6">
    <name type="scientific">Chelatococcus albus</name>
    <dbReference type="NCBI Taxonomy" id="3047466"/>
    <lineage>
        <taxon>Bacteria</taxon>
        <taxon>Pseudomonadati</taxon>
        <taxon>Pseudomonadota</taxon>
        <taxon>Alphaproteobacteria</taxon>
        <taxon>Hyphomicrobiales</taxon>
        <taxon>Chelatococcaceae</taxon>
        <taxon>Chelatococcus</taxon>
    </lineage>
</organism>
<dbReference type="Proteomes" id="UP001321492">
    <property type="component" value="Unassembled WGS sequence"/>
</dbReference>
<dbReference type="InterPro" id="IPR001647">
    <property type="entry name" value="HTH_TetR"/>
</dbReference>
<dbReference type="Pfam" id="PF00440">
    <property type="entry name" value="TetR_N"/>
    <property type="match status" value="1"/>
</dbReference>
<dbReference type="PANTHER" id="PTHR30055">
    <property type="entry name" value="HTH-TYPE TRANSCRIPTIONAL REGULATOR RUTR"/>
    <property type="match status" value="1"/>
</dbReference>
<dbReference type="SUPFAM" id="SSF46689">
    <property type="entry name" value="Homeodomain-like"/>
    <property type="match status" value="1"/>
</dbReference>
<comment type="caution">
    <text evidence="5">The sequence shown here is derived from an EMBL/GenBank/DDBJ whole genome shotgun (WGS) entry which is preliminary data.</text>
</comment>
<dbReference type="PRINTS" id="PR00455">
    <property type="entry name" value="HTHTETR"/>
</dbReference>
<dbReference type="RefSeq" id="WP_283740166.1">
    <property type="nucleotide sequence ID" value="NZ_JASJEV010000004.1"/>
</dbReference>
<evidence type="ECO:0000313" key="5">
    <source>
        <dbReference type="EMBL" id="MDJ1158166.1"/>
    </source>
</evidence>